<sequence>MKRLKCFKPTDHQNRYLWHAFGPNLLQSVFQRMNRQFFCTQSLWRIFVIRQWPSVSGKFHFCWRDIGDETSAGTSETVALLGLVYNVAVSSIIPYSCKLWPVSGDYGGQLTDFVHWCLRLLTQLCWHYRSRLKLIVP</sequence>
<reference evidence="1" key="1">
    <citation type="submission" date="2019-05" db="EMBL/GenBank/DDBJ databases">
        <title>Annotation for the trematode Fasciolopsis buski.</title>
        <authorList>
            <person name="Choi Y.-J."/>
        </authorList>
    </citation>
    <scope>NUCLEOTIDE SEQUENCE</scope>
    <source>
        <strain evidence="1">HT</strain>
        <tissue evidence="1">Whole worm</tissue>
    </source>
</reference>
<keyword evidence="2" id="KW-1185">Reference proteome</keyword>
<gene>
    <name evidence="1" type="ORF">FBUS_08016</name>
</gene>
<dbReference type="EMBL" id="LUCM01009279">
    <property type="protein sequence ID" value="KAA0187223.1"/>
    <property type="molecule type" value="Genomic_DNA"/>
</dbReference>
<organism evidence="1 2">
    <name type="scientific">Fasciolopsis buskii</name>
    <dbReference type="NCBI Taxonomy" id="27845"/>
    <lineage>
        <taxon>Eukaryota</taxon>
        <taxon>Metazoa</taxon>
        <taxon>Spiralia</taxon>
        <taxon>Lophotrochozoa</taxon>
        <taxon>Platyhelminthes</taxon>
        <taxon>Trematoda</taxon>
        <taxon>Digenea</taxon>
        <taxon>Plagiorchiida</taxon>
        <taxon>Echinostomata</taxon>
        <taxon>Echinostomatoidea</taxon>
        <taxon>Fasciolidae</taxon>
        <taxon>Fasciolopsis</taxon>
    </lineage>
</organism>
<evidence type="ECO:0000313" key="2">
    <source>
        <dbReference type="Proteomes" id="UP000728185"/>
    </source>
</evidence>
<dbReference type="AlphaFoldDB" id="A0A8E0VI58"/>
<proteinExistence type="predicted"/>
<evidence type="ECO:0000313" key="1">
    <source>
        <dbReference type="EMBL" id="KAA0187223.1"/>
    </source>
</evidence>
<protein>
    <submittedName>
        <fullName evidence="1">Uncharacterized protein</fullName>
    </submittedName>
</protein>
<accession>A0A8E0VI58</accession>
<name>A0A8E0VI58_9TREM</name>
<dbReference type="Proteomes" id="UP000728185">
    <property type="component" value="Unassembled WGS sequence"/>
</dbReference>
<comment type="caution">
    <text evidence="1">The sequence shown here is derived from an EMBL/GenBank/DDBJ whole genome shotgun (WGS) entry which is preliminary data.</text>
</comment>